<dbReference type="EnsemblPlants" id="PNT62468">
    <property type="protein sequence ID" value="PNT62468"/>
    <property type="gene ID" value="BRADI_4g03863v3"/>
</dbReference>
<reference evidence="1 2" key="1">
    <citation type="journal article" date="2010" name="Nature">
        <title>Genome sequencing and analysis of the model grass Brachypodium distachyon.</title>
        <authorList>
            <consortium name="International Brachypodium Initiative"/>
        </authorList>
    </citation>
    <scope>NUCLEOTIDE SEQUENCE [LARGE SCALE GENOMIC DNA]</scope>
    <source>
        <strain evidence="1 2">Bd21</strain>
    </source>
</reference>
<evidence type="ECO:0000313" key="3">
    <source>
        <dbReference type="Proteomes" id="UP000008810"/>
    </source>
</evidence>
<name>A0A2K2CKA3_BRADI</name>
<dbReference type="AlphaFoldDB" id="A0A2K2CKA3"/>
<evidence type="ECO:0000313" key="1">
    <source>
        <dbReference type="EMBL" id="PNT62468.1"/>
    </source>
</evidence>
<protein>
    <submittedName>
        <fullName evidence="1 2">Uncharacterized protein</fullName>
    </submittedName>
</protein>
<reference evidence="1" key="2">
    <citation type="submission" date="2017-06" db="EMBL/GenBank/DDBJ databases">
        <title>WGS assembly of Brachypodium distachyon.</title>
        <authorList>
            <consortium name="The International Brachypodium Initiative"/>
            <person name="Lucas S."/>
            <person name="Harmon-Smith M."/>
            <person name="Lail K."/>
            <person name="Tice H."/>
            <person name="Grimwood J."/>
            <person name="Bruce D."/>
            <person name="Barry K."/>
            <person name="Shu S."/>
            <person name="Lindquist E."/>
            <person name="Wang M."/>
            <person name="Pitluck S."/>
            <person name="Vogel J.P."/>
            <person name="Garvin D.F."/>
            <person name="Mockler T.C."/>
            <person name="Schmutz J."/>
            <person name="Rokhsar D."/>
            <person name="Bevan M.W."/>
        </authorList>
    </citation>
    <scope>NUCLEOTIDE SEQUENCE</scope>
    <source>
        <strain evidence="1">Bd21</strain>
    </source>
</reference>
<accession>A0A2K2CKA3</accession>
<dbReference type="InParanoid" id="A0A2K2CKA3"/>
<organism evidence="1">
    <name type="scientific">Brachypodium distachyon</name>
    <name type="common">Purple false brome</name>
    <name type="synonym">Trachynia distachya</name>
    <dbReference type="NCBI Taxonomy" id="15368"/>
    <lineage>
        <taxon>Eukaryota</taxon>
        <taxon>Viridiplantae</taxon>
        <taxon>Streptophyta</taxon>
        <taxon>Embryophyta</taxon>
        <taxon>Tracheophyta</taxon>
        <taxon>Spermatophyta</taxon>
        <taxon>Magnoliopsida</taxon>
        <taxon>Liliopsida</taxon>
        <taxon>Poales</taxon>
        <taxon>Poaceae</taxon>
        <taxon>BOP clade</taxon>
        <taxon>Pooideae</taxon>
        <taxon>Stipodae</taxon>
        <taxon>Brachypodieae</taxon>
        <taxon>Brachypodium</taxon>
    </lineage>
</organism>
<dbReference type="Proteomes" id="UP000008810">
    <property type="component" value="Chromosome 4"/>
</dbReference>
<gene>
    <name evidence="1" type="ORF">BRADI_4g03863v3</name>
</gene>
<dbReference type="EMBL" id="CM000883">
    <property type="protein sequence ID" value="PNT62468.1"/>
    <property type="molecule type" value="Genomic_DNA"/>
</dbReference>
<evidence type="ECO:0000313" key="2">
    <source>
        <dbReference type="EnsemblPlants" id="PNT62468"/>
    </source>
</evidence>
<reference evidence="2" key="3">
    <citation type="submission" date="2018-08" db="UniProtKB">
        <authorList>
            <consortium name="EnsemblPlants"/>
        </authorList>
    </citation>
    <scope>IDENTIFICATION</scope>
    <source>
        <strain evidence="2">cv. Bd21</strain>
    </source>
</reference>
<keyword evidence="3" id="KW-1185">Reference proteome</keyword>
<sequence>MSLMPRIICKIHSKLDTSHMVVLYMRNPSLTLNSSELECSCLFQPDDASC</sequence>
<dbReference type="Gramene" id="PNT62468">
    <property type="protein sequence ID" value="PNT62468"/>
    <property type="gene ID" value="BRADI_4g03863v3"/>
</dbReference>
<proteinExistence type="predicted"/>